<dbReference type="EMBL" id="KI913953">
    <property type="protein sequence ID" value="ETW08951.1"/>
    <property type="molecule type" value="Genomic_DNA"/>
</dbReference>
<keyword evidence="1" id="KW-0812">Transmembrane</keyword>
<name>A0A024URA6_9STRA</name>
<accession>A0A024URA6</accession>
<dbReference type="VEuPathDB" id="FungiDB:H310_01431"/>
<feature type="transmembrane region" description="Helical" evidence="1">
    <location>
        <begin position="43"/>
        <end position="64"/>
    </location>
</feature>
<gene>
    <name evidence="2" type="ORF">H310_01431</name>
</gene>
<dbReference type="AlphaFoldDB" id="A0A024URA6"/>
<evidence type="ECO:0000313" key="2">
    <source>
        <dbReference type="EMBL" id="ETW08951.1"/>
    </source>
</evidence>
<organism evidence="2">
    <name type="scientific">Aphanomyces invadans</name>
    <dbReference type="NCBI Taxonomy" id="157072"/>
    <lineage>
        <taxon>Eukaryota</taxon>
        <taxon>Sar</taxon>
        <taxon>Stramenopiles</taxon>
        <taxon>Oomycota</taxon>
        <taxon>Saprolegniomycetes</taxon>
        <taxon>Saprolegniales</taxon>
        <taxon>Verrucalvaceae</taxon>
        <taxon>Aphanomyces</taxon>
    </lineage>
</organism>
<dbReference type="STRING" id="157072.A0A024URA6"/>
<reference evidence="2" key="1">
    <citation type="submission" date="2013-12" db="EMBL/GenBank/DDBJ databases">
        <title>The Genome Sequence of Aphanomyces invadans NJM9701.</title>
        <authorList>
            <consortium name="The Broad Institute Genomics Platform"/>
            <person name="Russ C."/>
            <person name="Tyler B."/>
            <person name="van West P."/>
            <person name="Dieguez-Uribeondo J."/>
            <person name="Young S.K."/>
            <person name="Zeng Q."/>
            <person name="Gargeya S."/>
            <person name="Fitzgerald M."/>
            <person name="Abouelleil A."/>
            <person name="Alvarado L."/>
            <person name="Chapman S.B."/>
            <person name="Gainer-Dewar J."/>
            <person name="Goldberg J."/>
            <person name="Griggs A."/>
            <person name="Gujja S."/>
            <person name="Hansen M."/>
            <person name="Howarth C."/>
            <person name="Imamovic A."/>
            <person name="Ireland A."/>
            <person name="Larimer J."/>
            <person name="McCowan C."/>
            <person name="Murphy C."/>
            <person name="Pearson M."/>
            <person name="Poon T.W."/>
            <person name="Priest M."/>
            <person name="Roberts A."/>
            <person name="Saif S."/>
            <person name="Shea T."/>
            <person name="Sykes S."/>
            <person name="Wortman J."/>
            <person name="Nusbaum C."/>
            <person name="Birren B."/>
        </authorList>
    </citation>
    <scope>NUCLEOTIDE SEQUENCE [LARGE SCALE GENOMIC DNA]</scope>
    <source>
        <strain evidence="2">NJM9701</strain>
    </source>
</reference>
<protein>
    <recommendedName>
        <fullName evidence="3">Beta-galactosidase</fullName>
    </recommendedName>
</protein>
<proteinExistence type="predicted"/>
<keyword evidence="1" id="KW-0472">Membrane</keyword>
<dbReference type="OrthoDB" id="1657402at2759"/>
<dbReference type="GeneID" id="20078481"/>
<dbReference type="SUPFAM" id="SSF49785">
    <property type="entry name" value="Galactose-binding domain-like"/>
    <property type="match status" value="1"/>
</dbReference>
<evidence type="ECO:0000256" key="1">
    <source>
        <dbReference type="SAM" id="Phobius"/>
    </source>
</evidence>
<dbReference type="RefSeq" id="XP_008862756.1">
    <property type="nucleotide sequence ID" value="XM_008864534.1"/>
</dbReference>
<dbReference type="InterPro" id="IPR008979">
    <property type="entry name" value="Galactose-bd-like_sf"/>
</dbReference>
<keyword evidence="1" id="KW-1133">Transmembrane helix</keyword>
<sequence length="322" mass="35444">MMPRSERGDAAANELFASDEPLLELPSISNLPRKPKMNSGDRACLFVFCMVGLSMCFVGPAVMFTDTNRAVALPALANPNDTNKWDKHESLLKLTWHAWQDRLDSPRPSMKAPQITDFPPFPSFLYTFYSHEMRPVRPNPSLSLLSASADPVVLVIQAGEAQVVSTVRAGASTLKAQLNVSDTKPSILVLATRSDEAVSSVQLDDVPLVNWTCMPGLAGEQSLVFQPNHLHSVNWTTATDNLGPFTWFYSTFHASGLQASRVLRVRANGLVAGYVYLNGVLLGRYNGTFERRFAVDVLEDNTIAMVEEVSARSIHAVEIHLE</sequence>
<evidence type="ECO:0008006" key="3">
    <source>
        <dbReference type="Google" id="ProtNLM"/>
    </source>
</evidence>